<evidence type="ECO:0000259" key="15">
    <source>
        <dbReference type="Pfam" id="PF00703"/>
    </source>
</evidence>
<evidence type="ECO:0000256" key="9">
    <source>
        <dbReference type="ARBA" id="ARBA00023277"/>
    </source>
</evidence>
<dbReference type="InterPro" id="IPR041625">
    <property type="entry name" value="Beta-mannosidase_Ig"/>
</dbReference>
<feature type="domain" description="Glycoside hydrolase family 2 immunoglobulin-like beta-sandwich" evidence="15">
    <location>
        <begin position="216"/>
        <end position="329"/>
    </location>
</feature>
<dbReference type="InterPro" id="IPR017853">
    <property type="entry name" value="GH"/>
</dbReference>
<evidence type="ECO:0000256" key="12">
    <source>
        <dbReference type="ARBA" id="ARBA00038429"/>
    </source>
</evidence>
<dbReference type="InterPro" id="IPR006102">
    <property type="entry name" value="Ig-like_GH2"/>
</dbReference>
<evidence type="ECO:0000256" key="11">
    <source>
        <dbReference type="ARBA" id="ARBA00023326"/>
    </source>
</evidence>
<organism evidence="19 20">
    <name type="scientific">Aspergillus keveii</name>
    <dbReference type="NCBI Taxonomy" id="714993"/>
    <lineage>
        <taxon>Eukaryota</taxon>
        <taxon>Fungi</taxon>
        <taxon>Dikarya</taxon>
        <taxon>Ascomycota</taxon>
        <taxon>Pezizomycotina</taxon>
        <taxon>Eurotiomycetes</taxon>
        <taxon>Eurotiomycetidae</taxon>
        <taxon>Eurotiales</taxon>
        <taxon>Aspergillaceae</taxon>
        <taxon>Aspergillus</taxon>
        <taxon>Aspergillus subgen. Nidulantes</taxon>
    </lineage>
</organism>
<dbReference type="InterPro" id="IPR041447">
    <property type="entry name" value="Mannosidase_ig"/>
</dbReference>
<evidence type="ECO:0000256" key="7">
    <source>
        <dbReference type="ARBA" id="ARBA00022801"/>
    </source>
</evidence>
<reference evidence="19 20" key="1">
    <citation type="submission" date="2024-07" db="EMBL/GenBank/DDBJ databases">
        <title>Section-level genome sequencing and comparative genomics of Aspergillus sections Usti and Cavernicolus.</title>
        <authorList>
            <consortium name="Lawrence Berkeley National Laboratory"/>
            <person name="Nybo J.L."/>
            <person name="Vesth T.C."/>
            <person name="Theobald S."/>
            <person name="Frisvad J.C."/>
            <person name="Larsen T.O."/>
            <person name="Kjaerboelling I."/>
            <person name="Rothschild-Mancinelli K."/>
            <person name="Lyhne E.K."/>
            <person name="Kogle M.E."/>
            <person name="Barry K."/>
            <person name="Clum A."/>
            <person name="Na H."/>
            <person name="Ledsgaard L."/>
            <person name="Lin J."/>
            <person name="Lipzen A."/>
            <person name="Kuo A."/>
            <person name="Riley R."/>
            <person name="Mondo S."/>
            <person name="Labutti K."/>
            <person name="Haridas S."/>
            <person name="Pangalinan J."/>
            <person name="Salamov A.A."/>
            <person name="Simmons B.A."/>
            <person name="Magnuson J.K."/>
            <person name="Chen J."/>
            <person name="Drula E."/>
            <person name="Henrissat B."/>
            <person name="Wiebenga A."/>
            <person name="Lubbers R.J."/>
            <person name="Gomes A.C."/>
            <person name="Makela M.R."/>
            <person name="Stajich J."/>
            <person name="Grigoriev I.V."/>
            <person name="Mortensen U.H."/>
            <person name="De Vries R.P."/>
            <person name="Baker S.E."/>
            <person name="Andersen M.R."/>
        </authorList>
    </citation>
    <scope>NUCLEOTIDE SEQUENCE [LARGE SCALE GENOMIC DNA]</scope>
    <source>
        <strain evidence="19 20">CBS 209.92</strain>
    </source>
</reference>
<accession>A0ABR4GMK4</accession>
<evidence type="ECO:0000256" key="13">
    <source>
        <dbReference type="ARBA" id="ARBA00041069"/>
    </source>
</evidence>
<comment type="caution">
    <text evidence="19">The sequence shown here is derived from an EMBL/GenBank/DDBJ whole genome shotgun (WGS) entry which is preliminary data.</text>
</comment>
<comment type="similarity">
    <text evidence="12">Belongs to the glycosyl hydrolase 2 family. Beta-mannosidase B subfamily.</text>
</comment>
<keyword evidence="20" id="KW-1185">Reference proteome</keyword>
<keyword evidence="6" id="KW-0964">Secreted</keyword>
<evidence type="ECO:0000256" key="8">
    <source>
        <dbReference type="ARBA" id="ARBA00023180"/>
    </source>
</evidence>
<evidence type="ECO:0000256" key="2">
    <source>
        <dbReference type="ARBA" id="ARBA00004613"/>
    </source>
</evidence>
<name>A0ABR4GMK4_9EURO</name>
<evidence type="ECO:0000313" key="20">
    <source>
        <dbReference type="Proteomes" id="UP001610563"/>
    </source>
</evidence>
<comment type="subcellular location">
    <subcellularLocation>
        <location evidence="2">Secreted</location>
    </subcellularLocation>
</comment>
<dbReference type="EC" id="3.2.1.25" evidence="5"/>
<feature type="domain" description="Beta-mannosidase Ig-fold" evidence="16">
    <location>
        <begin position="813"/>
        <end position="864"/>
    </location>
</feature>
<comment type="subunit">
    <text evidence="4">Homodimer.</text>
</comment>
<keyword evidence="10" id="KW-0326">Glycosidase</keyword>
<dbReference type="SUPFAM" id="SSF49785">
    <property type="entry name" value="Galactose-binding domain-like"/>
    <property type="match status" value="1"/>
</dbReference>
<dbReference type="InterPro" id="IPR008979">
    <property type="entry name" value="Galactose-bd-like_sf"/>
</dbReference>
<feature type="domain" description="Beta-mannosidase-like galactose-binding" evidence="18">
    <location>
        <begin position="20"/>
        <end position="207"/>
    </location>
</feature>
<evidence type="ECO:0000256" key="3">
    <source>
        <dbReference type="ARBA" id="ARBA00004740"/>
    </source>
</evidence>
<dbReference type="SUPFAM" id="SSF51445">
    <property type="entry name" value="(Trans)glycosidases"/>
    <property type="match status" value="1"/>
</dbReference>
<dbReference type="GO" id="GO:0016787">
    <property type="term" value="F:hydrolase activity"/>
    <property type="evidence" value="ECO:0007669"/>
    <property type="project" value="UniProtKB-KW"/>
</dbReference>
<dbReference type="Proteomes" id="UP001610563">
    <property type="component" value="Unassembled WGS sequence"/>
</dbReference>
<dbReference type="SUPFAM" id="SSF49303">
    <property type="entry name" value="beta-Galactosidase/glucuronidase domain"/>
    <property type="match status" value="2"/>
</dbReference>
<feature type="domain" description="Mannosidase Ig/CBM-like" evidence="17">
    <location>
        <begin position="716"/>
        <end position="806"/>
    </location>
</feature>
<protein>
    <recommendedName>
        <fullName evidence="13">Beta-mannosidase B</fullName>
        <ecNumber evidence="5">3.2.1.25</ecNumber>
    </recommendedName>
    <alternativeName>
        <fullName evidence="14">Mannanase B</fullName>
    </alternativeName>
</protein>
<evidence type="ECO:0000256" key="14">
    <source>
        <dbReference type="ARBA" id="ARBA00041614"/>
    </source>
</evidence>
<dbReference type="PANTHER" id="PTHR43730">
    <property type="entry name" value="BETA-MANNOSIDASE"/>
    <property type="match status" value="1"/>
</dbReference>
<comment type="pathway">
    <text evidence="3">Glycan metabolism; N-glycan degradation.</text>
</comment>
<evidence type="ECO:0000256" key="5">
    <source>
        <dbReference type="ARBA" id="ARBA00012754"/>
    </source>
</evidence>
<evidence type="ECO:0000256" key="10">
    <source>
        <dbReference type="ARBA" id="ARBA00023295"/>
    </source>
</evidence>
<dbReference type="Pfam" id="PF17786">
    <property type="entry name" value="Mannosidase_ig"/>
    <property type="match status" value="1"/>
</dbReference>
<dbReference type="Gene3D" id="2.60.40.10">
    <property type="entry name" value="Immunoglobulins"/>
    <property type="match status" value="2"/>
</dbReference>
<dbReference type="PANTHER" id="PTHR43730:SF1">
    <property type="entry name" value="BETA-MANNOSIDASE"/>
    <property type="match status" value="1"/>
</dbReference>
<evidence type="ECO:0000256" key="6">
    <source>
        <dbReference type="ARBA" id="ARBA00022525"/>
    </source>
</evidence>
<gene>
    <name evidence="19" type="ORF">BJX66DRAFT_351859</name>
</gene>
<dbReference type="InterPro" id="IPR036156">
    <property type="entry name" value="Beta-gal/glucu_dom_sf"/>
</dbReference>
<keyword evidence="7 19" id="KW-0378">Hydrolase</keyword>
<keyword evidence="9" id="KW-0119">Carbohydrate metabolism</keyword>
<evidence type="ECO:0000313" key="19">
    <source>
        <dbReference type="EMBL" id="KAL2799755.1"/>
    </source>
</evidence>
<sequence>MSCQIGCNMQKQSQELRTGWFMKEQGAEEDTGPWLPVKQVPSEVHLDLLANNKIPDPFLDTNELAVQWIAEKDWVYKTTFATPSASQNLGLTTALVFHGLDTFTTVTLNGTTILTTENMHTTYRVDVSSVLRPYAREDETEDRDTEPNILEISFHSALKWGRDIVASHPEHTFHVRQTEASRVPVRKAQYHWGWDWGPILMTAGPWRPVMLETYEARVEDVWVNYHLSEDLGRCEGEICARVDGGDGQWVVLSLRREGEDGGEEVVREKMRVESNDEETVTVKVPFTLELPALWYPHGYGAQSRYILSAELLKSDDTPLDQRTKLIGLRQVSLIQEPDPLGKSFLFRINNIEIFAGGSCWIPPDSFLSRMTRARYNDWMNLLVESNQVMIRVWGGGIYEDDAFLDAADELGVLVWHDFAFACASYPVFDELLASAEVEVRQNLQRFRGHPSVVVWAGNNEDYQVQERYKLEYDPEDMDPESWRKSTFPARYIYEYLLPRWVYEEDPNVLYHPGSPWGNGKHTSDPSVGDIHQWNIWHGQMLPYQNAASLSGRFVSEFGMEALPHLSTIDRFITDPSQRHPGSMKLDFHNKAAGHARRLATYLSENFLIPTDLASYVHATQILQAETMRYAYKAWRRMWGVPGARQCGGVLVWQMNDAWPGVSWSVVDYYGVRKPAFYAIKRALREVDVGVSRERKGDWTEGHVDPYEALGTNGCRFDVWVASRRLDSVDVEVSIRFISIASGEEVAAGITKRIVASANATTEVLEKQQVEVRSPDTHDPFIIYAVLRSSSGKVLATDTDWPQPLKYLDFSNRGVKVEVSPSGDTVTATTTRPIKGFVFEEHEGLTLSDNGFDLVPGEEQVVTVGRGLGNNQPLRWTYLGDDRQGSTASC</sequence>
<keyword evidence="8" id="KW-0325">Glycoprotein</keyword>
<dbReference type="Gene3D" id="2.60.120.260">
    <property type="entry name" value="Galactose-binding domain-like"/>
    <property type="match status" value="1"/>
</dbReference>
<dbReference type="Pfam" id="PF22666">
    <property type="entry name" value="Glyco_hydro_2_N2"/>
    <property type="match status" value="1"/>
</dbReference>
<evidence type="ECO:0000256" key="1">
    <source>
        <dbReference type="ARBA" id="ARBA00000829"/>
    </source>
</evidence>
<dbReference type="Gene3D" id="3.20.20.80">
    <property type="entry name" value="Glycosidases"/>
    <property type="match status" value="1"/>
</dbReference>
<proteinExistence type="inferred from homology"/>
<dbReference type="InterPro" id="IPR054593">
    <property type="entry name" value="Beta-mannosidase-like_N2"/>
</dbReference>
<evidence type="ECO:0000256" key="4">
    <source>
        <dbReference type="ARBA" id="ARBA00011738"/>
    </source>
</evidence>
<dbReference type="InterPro" id="IPR050887">
    <property type="entry name" value="Beta-mannosidase_GH2"/>
</dbReference>
<evidence type="ECO:0000259" key="16">
    <source>
        <dbReference type="Pfam" id="PF17753"/>
    </source>
</evidence>
<evidence type="ECO:0000259" key="18">
    <source>
        <dbReference type="Pfam" id="PF22666"/>
    </source>
</evidence>
<dbReference type="InterPro" id="IPR013783">
    <property type="entry name" value="Ig-like_fold"/>
</dbReference>
<dbReference type="Pfam" id="PF17753">
    <property type="entry name" value="Ig_mannosidase"/>
    <property type="match status" value="1"/>
</dbReference>
<dbReference type="EMBL" id="JBFTWV010000006">
    <property type="protein sequence ID" value="KAL2799755.1"/>
    <property type="molecule type" value="Genomic_DNA"/>
</dbReference>
<comment type="catalytic activity">
    <reaction evidence="1">
        <text>Hydrolysis of terminal, non-reducing beta-D-mannose residues in beta-D-mannosides.</text>
        <dbReference type="EC" id="3.2.1.25"/>
    </reaction>
</comment>
<evidence type="ECO:0000259" key="17">
    <source>
        <dbReference type="Pfam" id="PF17786"/>
    </source>
</evidence>
<keyword evidence="11" id="KW-0624">Polysaccharide degradation</keyword>
<dbReference type="Pfam" id="PF00703">
    <property type="entry name" value="Glyco_hydro_2"/>
    <property type="match status" value="1"/>
</dbReference>